<proteinExistence type="predicted"/>
<comment type="caution">
    <text evidence="3">The sequence shown here is derived from an EMBL/GenBank/DDBJ whole genome shotgun (WGS) entry which is preliminary data.</text>
</comment>
<feature type="domain" description="NADP-dependent oxidoreductase" evidence="2">
    <location>
        <begin position="22"/>
        <end position="293"/>
    </location>
</feature>
<dbReference type="InterPro" id="IPR036812">
    <property type="entry name" value="NAD(P)_OxRdtase_dom_sf"/>
</dbReference>
<evidence type="ECO:0000313" key="3">
    <source>
        <dbReference type="EMBL" id="MFC6885192.1"/>
    </source>
</evidence>
<dbReference type="Proteomes" id="UP001596380">
    <property type="component" value="Unassembled WGS sequence"/>
</dbReference>
<evidence type="ECO:0000256" key="1">
    <source>
        <dbReference type="ARBA" id="ARBA00023002"/>
    </source>
</evidence>
<keyword evidence="1" id="KW-0560">Oxidoreductase</keyword>
<keyword evidence="4" id="KW-1185">Reference proteome</keyword>
<dbReference type="InterPro" id="IPR050523">
    <property type="entry name" value="AKR_Detox_Biosynth"/>
</dbReference>
<evidence type="ECO:0000259" key="2">
    <source>
        <dbReference type="Pfam" id="PF00248"/>
    </source>
</evidence>
<dbReference type="Pfam" id="PF00248">
    <property type="entry name" value="Aldo_ket_red"/>
    <property type="match status" value="1"/>
</dbReference>
<protein>
    <submittedName>
        <fullName evidence="3">Aldo/keto reductase</fullName>
    </submittedName>
</protein>
<dbReference type="InterPro" id="IPR023210">
    <property type="entry name" value="NADP_OxRdtase_dom"/>
</dbReference>
<dbReference type="SUPFAM" id="SSF51430">
    <property type="entry name" value="NAD(P)-linked oxidoreductase"/>
    <property type="match status" value="1"/>
</dbReference>
<evidence type="ECO:0000313" key="4">
    <source>
        <dbReference type="Proteomes" id="UP001596380"/>
    </source>
</evidence>
<dbReference type="PANTHER" id="PTHR43364">
    <property type="entry name" value="NADH-SPECIFIC METHYLGLYOXAL REDUCTASE-RELATED"/>
    <property type="match status" value="1"/>
</dbReference>
<accession>A0ABW2CUL6</accession>
<dbReference type="PANTHER" id="PTHR43364:SF4">
    <property type="entry name" value="NAD(P)-LINKED OXIDOREDUCTASE SUPERFAMILY PROTEIN"/>
    <property type="match status" value="1"/>
</dbReference>
<sequence>MEFSGQVPERRLGADGPWVPALALGSWHTWDRMDRDEAADLVRTAVGRGARLFDVAHYDSGPHAEGAVTDVLFGEAVRAAGIERDRYLLCGKLWLWDYPAASFAEQLKVALGRIGTARADYVVAGDFLGETDLRAVVTDIAELVRAGRFTAWGVNNWSADDIGFACRFAADEGLVPPTFAQLKYSLARRSVPEGAPFAALCAREGLALQASDVLEGGILAGRLEPRRRIGADPGGIRDRIRAAYPEVERAAARFEATPAQLAIAYCLTHPAAANVLVGVSGLRQFEENLGALALLERHGGELRDAVSRLWLDRGVVDPGASWGTDAPSTPRT</sequence>
<dbReference type="Gene3D" id="3.20.20.100">
    <property type="entry name" value="NADP-dependent oxidoreductase domain"/>
    <property type="match status" value="1"/>
</dbReference>
<dbReference type="RefSeq" id="WP_160825894.1">
    <property type="nucleotide sequence ID" value="NZ_JBHSXE010000001.1"/>
</dbReference>
<gene>
    <name evidence="3" type="ORF">ACFQKB_35925</name>
</gene>
<organism evidence="3 4">
    <name type="scientific">Actinomadura yumaensis</name>
    <dbReference type="NCBI Taxonomy" id="111807"/>
    <lineage>
        <taxon>Bacteria</taxon>
        <taxon>Bacillati</taxon>
        <taxon>Actinomycetota</taxon>
        <taxon>Actinomycetes</taxon>
        <taxon>Streptosporangiales</taxon>
        <taxon>Thermomonosporaceae</taxon>
        <taxon>Actinomadura</taxon>
    </lineage>
</organism>
<dbReference type="EMBL" id="JBHSXS010000035">
    <property type="protein sequence ID" value="MFC6885192.1"/>
    <property type="molecule type" value="Genomic_DNA"/>
</dbReference>
<reference evidence="4" key="1">
    <citation type="journal article" date="2019" name="Int. J. Syst. Evol. Microbiol.">
        <title>The Global Catalogue of Microorganisms (GCM) 10K type strain sequencing project: providing services to taxonomists for standard genome sequencing and annotation.</title>
        <authorList>
            <consortium name="The Broad Institute Genomics Platform"/>
            <consortium name="The Broad Institute Genome Sequencing Center for Infectious Disease"/>
            <person name="Wu L."/>
            <person name="Ma J."/>
        </authorList>
    </citation>
    <scope>NUCLEOTIDE SEQUENCE [LARGE SCALE GENOMIC DNA]</scope>
    <source>
        <strain evidence="4">JCM 3369</strain>
    </source>
</reference>
<name>A0ABW2CUL6_9ACTN</name>